<dbReference type="GO" id="GO:0022857">
    <property type="term" value="F:transmembrane transporter activity"/>
    <property type="evidence" value="ECO:0007669"/>
    <property type="project" value="InterPro"/>
</dbReference>
<accession>A0A2M6UVS3</accession>
<evidence type="ECO:0000256" key="1">
    <source>
        <dbReference type="ARBA" id="ARBA00022448"/>
    </source>
</evidence>
<dbReference type="InterPro" id="IPR003439">
    <property type="entry name" value="ABC_transporter-like_ATP-bd"/>
</dbReference>
<dbReference type="GO" id="GO:0017004">
    <property type="term" value="P:cytochrome complex assembly"/>
    <property type="evidence" value="ECO:0007669"/>
    <property type="project" value="UniProtKB-KW"/>
</dbReference>
<feature type="domain" description="ABC transporter" evidence="7">
    <location>
        <begin position="3"/>
        <end position="200"/>
    </location>
</feature>
<dbReference type="GO" id="GO:0005524">
    <property type="term" value="F:ATP binding"/>
    <property type="evidence" value="ECO:0007669"/>
    <property type="project" value="UniProtKB-KW"/>
</dbReference>
<evidence type="ECO:0000256" key="5">
    <source>
        <dbReference type="ARBA" id="ARBA00022967"/>
    </source>
</evidence>
<dbReference type="InterPro" id="IPR027417">
    <property type="entry name" value="P-loop_NTPase"/>
</dbReference>
<proteinExistence type="predicted"/>
<protein>
    <submittedName>
        <fullName evidence="8">Heme ABC exporter ATP-binding protein CcmA</fullName>
    </submittedName>
</protein>
<dbReference type="OrthoDB" id="9800654at2"/>
<dbReference type="SMART" id="SM00382">
    <property type="entry name" value="AAA"/>
    <property type="match status" value="1"/>
</dbReference>
<dbReference type="EMBL" id="NJGE01000001">
    <property type="protein sequence ID" value="PIT70276.1"/>
    <property type="molecule type" value="Genomic_DNA"/>
</dbReference>
<dbReference type="GO" id="GO:0016887">
    <property type="term" value="F:ATP hydrolysis activity"/>
    <property type="evidence" value="ECO:0007669"/>
    <property type="project" value="InterPro"/>
</dbReference>
<dbReference type="Gene3D" id="3.40.50.300">
    <property type="entry name" value="P-loop containing nucleotide triphosphate hydrolases"/>
    <property type="match status" value="1"/>
</dbReference>
<keyword evidence="6" id="KW-0472">Membrane</keyword>
<comment type="caution">
    <text evidence="8">The sequence shown here is derived from an EMBL/GenBank/DDBJ whole genome shotgun (WGS) entry which is preliminary data.</text>
</comment>
<dbReference type="PANTHER" id="PTHR43499">
    <property type="entry name" value="ABC TRANSPORTER I FAMILY MEMBER 1"/>
    <property type="match status" value="1"/>
</dbReference>
<dbReference type="PROSITE" id="PS50893">
    <property type="entry name" value="ABC_TRANSPORTER_2"/>
    <property type="match status" value="1"/>
</dbReference>
<reference evidence="8 9" key="1">
    <citation type="submission" date="2017-06" db="EMBL/GenBank/DDBJ databases">
        <title>Draft genome of Bartonella tribocorum strain L103, isolated from a rodent in Laos.</title>
        <authorList>
            <person name="Hadjadj L."/>
            <person name="Jiyipong T."/>
            <person name="Morand S."/>
            <person name="Diene S.M."/>
            <person name="Rolain J.-M."/>
        </authorList>
    </citation>
    <scope>NUCLEOTIDE SEQUENCE [LARGE SCALE GENOMIC DNA]</scope>
    <source>
        <strain evidence="8 9">L103</strain>
    </source>
</reference>
<evidence type="ECO:0000313" key="9">
    <source>
        <dbReference type="Proteomes" id="UP000229839"/>
    </source>
</evidence>
<evidence type="ECO:0000256" key="3">
    <source>
        <dbReference type="ARBA" id="ARBA00022748"/>
    </source>
</evidence>
<dbReference type="PANTHER" id="PTHR43499:SF1">
    <property type="entry name" value="ABC TRANSPORTER I FAMILY MEMBER 1"/>
    <property type="match status" value="1"/>
</dbReference>
<evidence type="ECO:0000256" key="4">
    <source>
        <dbReference type="ARBA" id="ARBA00022840"/>
    </source>
</evidence>
<evidence type="ECO:0000256" key="2">
    <source>
        <dbReference type="ARBA" id="ARBA00022741"/>
    </source>
</evidence>
<dbReference type="Pfam" id="PF00005">
    <property type="entry name" value="ABC_tran"/>
    <property type="match status" value="1"/>
</dbReference>
<dbReference type="InterPro" id="IPR003593">
    <property type="entry name" value="AAA+_ATPase"/>
</dbReference>
<keyword evidence="5" id="KW-1278">Translocase</keyword>
<dbReference type="STRING" id="85701.BM1374166_00109"/>
<keyword evidence="1" id="KW-0813">Transport</keyword>
<sequence length="204" mass="23144">MVLSGKDLAACRNEEILFKNLSFRLFPQQLMTITGPNGIGKSTLLRIIVGLLEASEGHIILKDYDEQRYPVTTACHYLGPQNAMKPLLSVMDNLQFWAEFYRQPLYSPYEALADIGLSDLEYLPFKALSTGQQRRVAFARLLLSYRPIWILDEPISGLDNHAQKRLARIFQRHLNQGGMIIAATHHSLGIPENHTIALEKFLPL</sequence>
<evidence type="ECO:0000313" key="8">
    <source>
        <dbReference type="EMBL" id="PIT70276.1"/>
    </source>
</evidence>
<organism evidence="8 9">
    <name type="scientific">Bartonella tribocorum</name>
    <dbReference type="NCBI Taxonomy" id="85701"/>
    <lineage>
        <taxon>Bacteria</taxon>
        <taxon>Pseudomonadati</taxon>
        <taxon>Pseudomonadota</taxon>
        <taxon>Alphaproteobacteria</taxon>
        <taxon>Hyphomicrobiales</taxon>
        <taxon>Bartonellaceae</taxon>
        <taxon>Bartonella</taxon>
    </lineage>
</organism>
<evidence type="ECO:0000256" key="6">
    <source>
        <dbReference type="ARBA" id="ARBA00023136"/>
    </source>
</evidence>
<dbReference type="Proteomes" id="UP000229839">
    <property type="component" value="Unassembled WGS sequence"/>
</dbReference>
<dbReference type="AlphaFoldDB" id="A0A2M6UVS3"/>
<dbReference type="SUPFAM" id="SSF52540">
    <property type="entry name" value="P-loop containing nucleoside triphosphate hydrolases"/>
    <property type="match status" value="1"/>
</dbReference>
<name>A0A2M6UVS3_9HYPH</name>
<dbReference type="RefSeq" id="WP_100128208.1">
    <property type="nucleotide sequence ID" value="NZ_CADDYI010000001.1"/>
</dbReference>
<keyword evidence="3" id="KW-0201">Cytochrome c-type biogenesis</keyword>
<keyword evidence="4 8" id="KW-0067">ATP-binding</keyword>
<gene>
    <name evidence="8" type="primary">ccmA</name>
    <name evidence="8" type="ORF">CER18_00755</name>
</gene>
<dbReference type="NCBIfam" id="TIGR01189">
    <property type="entry name" value="ccmA"/>
    <property type="match status" value="1"/>
</dbReference>
<keyword evidence="2" id="KW-0547">Nucleotide-binding</keyword>
<dbReference type="InterPro" id="IPR005895">
    <property type="entry name" value="ABC_transptr_haem_export_CcmA"/>
</dbReference>
<evidence type="ECO:0000259" key="7">
    <source>
        <dbReference type="PROSITE" id="PS50893"/>
    </source>
</evidence>